<reference evidence="2 3" key="1">
    <citation type="submission" date="2020-12" db="EMBL/GenBank/DDBJ databases">
        <authorList>
            <person name="Zhou J."/>
        </authorList>
    </citation>
    <scope>NUCLEOTIDE SEQUENCE [LARGE SCALE GENOMIC DNA]</scope>
    <source>
        <strain evidence="2 3">CCUG 61299</strain>
    </source>
</reference>
<dbReference type="KEGG" id="awe:JG540_07385"/>
<sequence length="333" mass="35600">MHLRAGAPVLWRDEGVCQVGSTPGRAVVVSGLDRGEQRLLERLSGSPDPIDLHATAPQLGLPRKRAEDLARLLLLAGVLAPDRVPCPVGADEVYWDALVDDARARSRRLYRSVVGVLGAEPVPRPTMAPRAGRSQPPVSAGGTGPVPAPDPLALPLACHLAVAGVGTLLLHGDRAGSQVLRSRYPALVQHAPLGTRPDLTVSIATGATDLVQERRLQQEDLSHLLVTVRETGVEVGPLVVPGRTPCGMCLEMWRRDADPAWPTLTLQLRSVPRPALESLLTEQCAALAARMVLDALTSRGRAWWGTSVELTAVDPLGAERRWEPHPDCGCLDT</sequence>
<gene>
    <name evidence="2" type="ORF">JG540_07385</name>
</gene>
<keyword evidence="3" id="KW-1185">Reference proteome</keyword>
<name>A0A7T7M8U1_9ACTO</name>
<evidence type="ECO:0000313" key="2">
    <source>
        <dbReference type="EMBL" id="QQM66880.1"/>
    </source>
</evidence>
<evidence type="ECO:0000313" key="3">
    <source>
        <dbReference type="Proteomes" id="UP000595895"/>
    </source>
</evidence>
<accession>A0A7T7M8U1</accession>
<proteinExistence type="predicted"/>
<dbReference type="AlphaFoldDB" id="A0A7T7M8U1"/>
<protein>
    <submittedName>
        <fullName evidence="2">Thiamine biosynthesis protein ThiF</fullName>
    </submittedName>
</protein>
<dbReference type="Proteomes" id="UP000595895">
    <property type="component" value="Chromosome"/>
</dbReference>
<dbReference type="RefSeq" id="WP_200275009.1">
    <property type="nucleotide sequence ID" value="NZ_CP066802.1"/>
</dbReference>
<evidence type="ECO:0000256" key="1">
    <source>
        <dbReference type="SAM" id="MobiDB-lite"/>
    </source>
</evidence>
<dbReference type="EMBL" id="CP066802">
    <property type="protein sequence ID" value="QQM66880.1"/>
    <property type="molecule type" value="Genomic_DNA"/>
</dbReference>
<organism evidence="2 3">
    <name type="scientific">Actinomyces weissii</name>
    <dbReference type="NCBI Taxonomy" id="675090"/>
    <lineage>
        <taxon>Bacteria</taxon>
        <taxon>Bacillati</taxon>
        <taxon>Actinomycetota</taxon>
        <taxon>Actinomycetes</taxon>
        <taxon>Actinomycetales</taxon>
        <taxon>Actinomycetaceae</taxon>
        <taxon>Actinomyces</taxon>
    </lineage>
</organism>
<dbReference type="Gene3D" id="3.40.50.720">
    <property type="entry name" value="NAD(P)-binding Rossmann-like Domain"/>
    <property type="match status" value="1"/>
</dbReference>
<feature type="region of interest" description="Disordered" evidence="1">
    <location>
        <begin position="123"/>
        <end position="146"/>
    </location>
</feature>